<evidence type="ECO:0000313" key="1">
    <source>
        <dbReference type="EMBL" id="MBW85494.1"/>
    </source>
</evidence>
<reference evidence="1" key="1">
    <citation type="submission" date="2018-02" db="EMBL/GenBank/DDBJ databases">
        <title>Rhizophora mucronata_Transcriptome.</title>
        <authorList>
            <person name="Meera S.P."/>
            <person name="Sreeshan A."/>
            <person name="Augustine A."/>
        </authorList>
    </citation>
    <scope>NUCLEOTIDE SEQUENCE</scope>
    <source>
        <tissue evidence="1">Leaf</tissue>
    </source>
</reference>
<protein>
    <submittedName>
        <fullName evidence="1">4-hydroxy-4-methyl-2-oxoglutarate aldolase HMG aldolase Oxaloacetate decarboxylase</fullName>
    </submittedName>
</protein>
<proteinExistence type="predicted"/>
<sequence>MTLFLFCLNSEGVNKSLCFSFTHRTCISFESRLRIT</sequence>
<name>A0A2P2IWA7_RHIMU</name>
<dbReference type="EMBL" id="GGEC01005011">
    <property type="protein sequence ID" value="MBW85494.1"/>
    <property type="molecule type" value="Transcribed_RNA"/>
</dbReference>
<organism evidence="1">
    <name type="scientific">Rhizophora mucronata</name>
    <name type="common">Asiatic mangrove</name>
    <dbReference type="NCBI Taxonomy" id="61149"/>
    <lineage>
        <taxon>Eukaryota</taxon>
        <taxon>Viridiplantae</taxon>
        <taxon>Streptophyta</taxon>
        <taxon>Embryophyta</taxon>
        <taxon>Tracheophyta</taxon>
        <taxon>Spermatophyta</taxon>
        <taxon>Magnoliopsida</taxon>
        <taxon>eudicotyledons</taxon>
        <taxon>Gunneridae</taxon>
        <taxon>Pentapetalae</taxon>
        <taxon>rosids</taxon>
        <taxon>fabids</taxon>
        <taxon>Malpighiales</taxon>
        <taxon>Rhizophoraceae</taxon>
        <taxon>Rhizophora</taxon>
    </lineage>
</organism>
<accession>A0A2P2IWA7</accession>
<dbReference type="AlphaFoldDB" id="A0A2P2IWA7"/>